<dbReference type="Proteomes" id="UP000666369">
    <property type="component" value="Unassembled WGS sequence"/>
</dbReference>
<dbReference type="RefSeq" id="WP_166103486.1">
    <property type="nucleotide sequence ID" value="NZ_JAADJT010000005.1"/>
</dbReference>
<organism evidence="8 9">
    <name type="scientific">Duganella aceris</name>
    <dbReference type="NCBI Taxonomy" id="2703883"/>
    <lineage>
        <taxon>Bacteria</taxon>
        <taxon>Pseudomonadati</taxon>
        <taxon>Pseudomonadota</taxon>
        <taxon>Betaproteobacteria</taxon>
        <taxon>Burkholderiales</taxon>
        <taxon>Oxalobacteraceae</taxon>
        <taxon>Telluria group</taxon>
        <taxon>Duganella</taxon>
    </lineage>
</organism>
<dbReference type="Gene3D" id="3.40.50.1820">
    <property type="entry name" value="alpha/beta hydrolase"/>
    <property type="match status" value="1"/>
</dbReference>
<gene>
    <name evidence="8" type="ORF">GW587_13290</name>
</gene>
<evidence type="ECO:0000256" key="6">
    <source>
        <dbReference type="ARBA" id="ARBA00045885"/>
    </source>
</evidence>
<reference evidence="8 9" key="1">
    <citation type="submission" date="2020-01" db="EMBL/GenBank/DDBJ databases">
        <authorList>
            <person name="Lee S.D."/>
        </authorList>
    </citation>
    <scope>NUCLEOTIDE SEQUENCE [LARGE SCALE GENOMIC DNA]</scope>
    <source>
        <strain evidence="8 9">SAP-35</strain>
    </source>
</reference>
<accession>A0ABX0FKV8</accession>
<keyword evidence="9" id="KW-1185">Reference proteome</keyword>
<dbReference type="InterPro" id="IPR001375">
    <property type="entry name" value="Peptidase_S9_cat"/>
</dbReference>
<evidence type="ECO:0000256" key="2">
    <source>
        <dbReference type="ARBA" id="ARBA00022825"/>
    </source>
</evidence>
<evidence type="ECO:0000259" key="7">
    <source>
        <dbReference type="Pfam" id="PF00326"/>
    </source>
</evidence>
<evidence type="ECO:0000256" key="3">
    <source>
        <dbReference type="ARBA" id="ARBA00022990"/>
    </source>
</evidence>
<dbReference type="InterPro" id="IPR011659">
    <property type="entry name" value="WD40"/>
</dbReference>
<evidence type="ECO:0000256" key="1">
    <source>
        <dbReference type="ARBA" id="ARBA00022801"/>
    </source>
</evidence>
<keyword evidence="2" id="KW-0720">Serine protease</keyword>
<evidence type="ECO:0000313" key="8">
    <source>
        <dbReference type="EMBL" id="NGZ85226.1"/>
    </source>
</evidence>
<dbReference type="PANTHER" id="PTHR42776">
    <property type="entry name" value="SERINE PEPTIDASE S9 FAMILY MEMBER"/>
    <property type="match status" value="1"/>
</dbReference>
<evidence type="ECO:0000313" key="9">
    <source>
        <dbReference type="Proteomes" id="UP000666369"/>
    </source>
</evidence>
<dbReference type="Pfam" id="PF07676">
    <property type="entry name" value="PD40"/>
    <property type="match status" value="1"/>
</dbReference>
<dbReference type="PANTHER" id="PTHR42776:SF27">
    <property type="entry name" value="DIPEPTIDYL PEPTIDASE FAMILY MEMBER 6"/>
    <property type="match status" value="1"/>
</dbReference>
<dbReference type="InterPro" id="IPR011042">
    <property type="entry name" value="6-blade_b-propeller_TolB-like"/>
</dbReference>
<keyword evidence="1" id="KW-0378">Hydrolase</keyword>
<comment type="caution">
    <text evidence="8">The sequence shown here is derived from an EMBL/GenBank/DDBJ whole genome shotgun (WGS) entry which is preliminary data.</text>
</comment>
<dbReference type="InterPro" id="IPR029058">
    <property type="entry name" value="AB_hydrolase_fold"/>
</dbReference>
<dbReference type="SUPFAM" id="SSF82171">
    <property type="entry name" value="DPP6 N-terminal domain-like"/>
    <property type="match status" value="1"/>
</dbReference>
<comment type="function">
    <text evidence="6">This enzyme catalyzes the hydrolysis of the N-terminal peptide bond of an N-acetylated peptide to generate an N-acetylated amino acid and a peptide with a free N-terminus. It preferentially cleaves off Ac-Ala, Ac-Met and Ac-Ser. Also, involved in the degradation of oxidized and glycated proteins.</text>
</comment>
<dbReference type="SUPFAM" id="SSF53474">
    <property type="entry name" value="alpha/beta-Hydrolases"/>
    <property type="match status" value="1"/>
</dbReference>
<dbReference type="PROSITE" id="PS00708">
    <property type="entry name" value="PRO_ENDOPEP_SER"/>
    <property type="match status" value="1"/>
</dbReference>
<keyword evidence="3" id="KW-0007">Acetylation</keyword>
<evidence type="ECO:0000256" key="5">
    <source>
        <dbReference type="ARBA" id="ARBA00032596"/>
    </source>
</evidence>
<evidence type="ECO:0000256" key="4">
    <source>
        <dbReference type="ARBA" id="ARBA00032284"/>
    </source>
</evidence>
<proteinExistence type="predicted"/>
<dbReference type="Pfam" id="PF00326">
    <property type="entry name" value="Peptidase_S9"/>
    <property type="match status" value="1"/>
</dbReference>
<dbReference type="EMBL" id="JAADJT010000005">
    <property type="protein sequence ID" value="NGZ85226.1"/>
    <property type="molecule type" value="Genomic_DNA"/>
</dbReference>
<dbReference type="InterPro" id="IPR002471">
    <property type="entry name" value="Pept_S9_AS"/>
</dbReference>
<dbReference type="Gene3D" id="2.120.10.30">
    <property type="entry name" value="TolB, C-terminal domain"/>
    <property type="match status" value="1"/>
</dbReference>
<name>A0ABX0FKV8_9BURK</name>
<feature type="domain" description="Peptidase S9 prolyl oligopeptidase catalytic" evidence="7">
    <location>
        <begin position="617"/>
        <end position="808"/>
    </location>
</feature>
<protein>
    <recommendedName>
        <fullName evidence="5">Acyl-peptide hydrolase</fullName>
    </recommendedName>
    <alternativeName>
        <fullName evidence="4">Acylaminoacyl-peptidase</fullName>
    </alternativeName>
</protein>
<sequence>MTAGFSLAEVLAAPFPSELLVAPNGEYAAWVWNDGGCRNVWVAPTIAAGPARALTAYTGDDGVTIGQLCWSAGGDAVIYTRGACLDDSIPPDPDGLAGAQAAPRIWLASMAQAAPPPPAKGHPLPSPLAFGRLPPPPVTGHPLAPLPSPLAFGQVPPPPAMEHPLTPLPSPLAFGRLPPPPVTGHPLAPLPSPLAFGQVPPPPAMEHPLAPLPLPLAFGRMPSSSAVGHPLAPLPLPSPLAFGRVASSSMEAGGAVAPALLAAGHSPAPSPRGDLLAYVRDGQVWGLRLADQGSASCWVRQPGHCTSLTWSPDGARLAFVSARGDHAMVGILDIASMAVRWLAPGAQHDMAPVWSPDSHALAFIRLADDPAPTYTARPSGKPWSIWTADVASGAVRCAWRAADGDGSVFAPLASGPQLLWTRCGRLVFPWEGDGWLHLYAVTAEPSTDAAAIDLTPGPGEVFAMQEDALAGGVVCVANRDRRDGRRLWRCELPGGRLSALSPGDAMTDLPSLANGVIVALQSDGRTPLRPVVIGSGRDLDDAGLPARFPAARLVEPQSVAFASLDGLAIHAQIFLPPPLADGSRHPAIIHCHGGPARQMLPAWHPTEVYSKQYALNQYLASRGYLVLSVNYRGGTGYGLAFREPPAFGAGGASEYQDVEAAVQFLRRRGDIDPARIGIYGMSYGGLLTALALARDSALFAAGVDCAGVFDWSPAFSGAGVPESLRRTAAASSPLAAIEQWRSPVLLVHADADLVVPVEQTLALERTLRATGGAECETILLSGESHDLLRHASWLHFFEATVAWFGAKLAPGGAVDPQQNHT</sequence>
<reference evidence="9" key="2">
    <citation type="submission" date="2023-07" db="EMBL/GenBank/DDBJ databases">
        <title>Duganella aceri sp. nov., isolated from tree sap.</title>
        <authorList>
            <person name="Kim I.S."/>
        </authorList>
    </citation>
    <scope>NUCLEOTIDE SEQUENCE [LARGE SCALE GENOMIC DNA]</scope>
    <source>
        <strain evidence="9">SAP-35</strain>
    </source>
</reference>
<keyword evidence="2" id="KW-0645">Protease</keyword>